<proteinExistence type="predicted"/>
<dbReference type="Pfam" id="PF16221">
    <property type="entry name" value="HTH_47"/>
    <property type="match status" value="1"/>
</dbReference>
<dbReference type="KEGG" id="nkf:Nkreftii_001372"/>
<dbReference type="Gene3D" id="1.10.10.10">
    <property type="entry name" value="Winged helix-like DNA-binding domain superfamily/Winged helix DNA-binding domain"/>
    <property type="match status" value="1"/>
</dbReference>
<feature type="binding site" evidence="1">
    <location>
        <position position="178"/>
    </location>
    <ligand>
        <name>Zn(2+)</name>
        <dbReference type="ChEBI" id="CHEBI:29105"/>
    </ligand>
</feature>
<protein>
    <submittedName>
        <fullName evidence="5">Putative polysaccharide biosynthesis protein with aminopeptidase-like domain protein</fullName>
    </submittedName>
</protein>
<dbReference type="EMBL" id="CP047423">
    <property type="protein sequence ID" value="QPD03598.1"/>
    <property type="molecule type" value="Genomic_DNA"/>
</dbReference>
<feature type="domain" description="DUF4910" evidence="4">
    <location>
        <begin position="2"/>
        <end position="339"/>
    </location>
</feature>
<dbReference type="InterPro" id="IPR032589">
    <property type="entry name" value="DUF4910"/>
</dbReference>
<dbReference type="PIRSF" id="PIRSF015244">
    <property type="entry name" value="UCP015244"/>
    <property type="match status" value="1"/>
</dbReference>
<evidence type="ECO:0000259" key="4">
    <source>
        <dbReference type="Pfam" id="PF16254"/>
    </source>
</evidence>
<feature type="binding site" evidence="1">
    <location>
        <position position="172"/>
    </location>
    <ligand>
        <name>Zn(2+)</name>
        <dbReference type="ChEBI" id="CHEBI:29105"/>
    </ligand>
</feature>
<feature type="domain" description="DUF2172" evidence="2">
    <location>
        <begin position="52"/>
        <end position="143"/>
    </location>
</feature>
<feature type="domain" description="UCP01524 winged helix-turn-helix" evidence="3">
    <location>
        <begin position="341"/>
        <end position="416"/>
    </location>
</feature>
<name>A0A7S8FD33_9BACT</name>
<dbReference type="Proteomes" id="UP000593737">
    <property type="component" value="Chromosome"/>
</dbReference>
<dbReference type="Gene3D" id="3.40.630.10">
    <property type="entry name" value="Zn peptidases"/>
    <property type="match status" value="1"/>
</dbReference>
<sequence>MFELMEELYPLCRSITGEGVRETLRVIQERISLEMHEVPSGTKVFDWTVPLEWNVADAYVMNHEGKRVIDFRENNLHLMSYSSPVRKTMSLEELKPHLFTLPDHPTWIPYRTSYYKENWGFCLRQADLERLPDVVYDVVIDSSLQSGSLTYGESYFPGESSDEILISCHVCHPSLCNDNLSGISVAVKLAETIAARPRRYSYRFLFIPGTIGSITWLAQNEQLVTCIKHGLVLTGVGDAGNITYKKSRQGNAEIDRAMAHVLRHSGELSTIIDFFPYGYDERQYCSPGFDLPVGCFMRTPHGQYPEYHSSADNLDFVKDESLVRSYNRCLEVFELLEANRAYMNQNPKCEPQLGRRGLYRAVAGQQEKQWTELALFWVLNASDGHHTLLDIAERADLPFGKIQSAAEALLEVGLLKECQRPGIT</sequence>
<dbReference type="InterPro" id="IPR036388">
    <property type="entry name" value="WH-like_DNA-bd_sf"/>
</dbReference>
<dbReference type="InterPro" id="IPR032610">
    <property type="entry name" value="DUF2172"/>
</dbReference>
<dbReference type="Gene3D" id="3.50.30.90">
    <property type="match status" value="1"/>
</dbReference>
<evidence type="ECO:0000313" key="5">
    <source>
        <dbReference type="EMBL" id="QPD03598.1"/>
    </source>
</evidence>
<evidence type="ECO:0000313" key="6">
    <source>
        <dbReference type="Proteomes" id="UP000593737"/>
    </source>
</evidence>
<dbReference type="InterPro" id="IPR012353">
    <property type="entry name" value="UCP015244"/>
</dbReference>
<keyword evidence="5" id="KW-0645">Protease</keyword>
<dbReference type="Pfam" id="PF16254">
    <property type="entry name" value="DUF4910"/>
    <property type="match status" value="1"/>
</dbReference>
<keyword evidence="5" id="KW-0031">Aminopeptidase</keyword>
<evidence type="ECO:0000259" key="2">
    <source>
        <dbReference type="Pfam" id="PF09940"/>
    </source>
</evidence>
<feature type="binding site" evidence="1">
    <location>
        <position position="308"/>
    </location>
    <ligand>
        <name>Zn(2+)</name>
        <dbReference type="ChEBI" id="CHEBI:29105"/>
    </ligand>
</feature>
<keyword evidence="5" id="KW-0378">Hydrolase</keyword>
<accession>A0A7S8FD33</accession>
<evidence type="ECO:0000256" key="1">
    <source>
        <dbReference type="PIRSR" id="PIRSR015244-50"/>
    </source>
</evidence>
<dbReference type="Pfam" id="PF09940">
    <property type="entry name" value="DUF2172"/>
    <property type="match status" value="1"/>
</dbReference>
<keyword evidence="1" id="KW-0862">Zinc</keyword>
<dbReference type="GO" id="GO:0046872">
    <property type="term" value="F:metal ion binding"/>
    <property type="evidence" value="ECO:0007669"/>
    <property type="project" value="UniProtKB-KW"/>
</dbReference>
<dbReference type="SUPFAM" id="SSF53187">
    <property type="entry name" value="Zn-dependent exopeptidases"/>
    <property type="match status" value="1"/>
</dbReference>
<organism evidence="5 6">
    <name type="scientific">Candidatus Nitrospira kreftii</name>
    <dbReference type="NCBI Taxonomy" id="2652173"/>
    <lineage>
        <taxon>Bacteria</taxon>
        <taxon>Pseudomonadati</taxon>
        <taxon>Nitrospirota</taxon>
        <taxon>Nitrospiria</taxon>
        <taxon>Nitrospirales</taxon>
        <taxon>Nitrospiraceae</taxon>
        <taxon>Nitrospira</taxon>
    </lineage>
</organism>
<dbReference type="InterPro" id="IPR032622">
    <property type="entry name" value="UCP01524_HTH"/>
</dbReference>
<keyword evidence="1" id="KW-0479">Metal-binding</keyword>
<reference evidence="5 6" key="1">
    <citation type="journal article" date="2020" name="ISME J.">
        <title>Enrichment and physiological characterization of a novel comammox Nitrospira indicates ammonium inhibition of complete nitrification.</title>
        <authorList>
            <person name="Sakoula D."/>
            <person name="Koch H."/>
            <person name="Frank J."/>
            <person name="Jetten M.S.M."/>
            <person name="van Kessel M.A.H.J."/>
            <person name="Lucker S."/>
        </authorList>
    </citation>
    <scope>NUCLEOTIDE SEQUENCE [LARGE SCALE GENOMIC DNA]</scope>
    <source>
        <strain evidence="5">Comreactor17</strain>
    </source>
</reference>
<evidence type="ECO:0000259" key="3">
    <source>
        <dbReference type="Pfam" id="PF16221"/>
    </source>
</evidence>
<dbReference type="GO" id="GO:0004177">
    <property type="term" value="F:aminopeptidase activity"/>
    <property type="evidence" value="ECO:0007669"/>
    <property type="project" value="UniProtKB-KW"/>
</dbReference>
<dbReference type="AlphaFoldDB" id="A0A7S8FD33"/>
<comment type="cofactor">
    <cofactor evidence="1">
        <name>Zn(2+)</name>
        <dbReference type="ChEBI" id="CHEBI:29105"/>
    </cofactor>
    <text evidence="1">Binds 1 zinc ion per subunit.</text>
</comment>
<gene>
    <name evidence="5" type="ORF">Nkreftii_001372</name>
</gene>